<dbReference type="KEGG" id="bby:CY96_29940"/>
<dbReference type="Pfam" id="PF09664">
    <property type="entry name" value="DUF2399"/>
    <property type="match status" value="1"/>
</dbReference>
<dbReference type="InterPro" id="IPR024466">
    <property type="entry name" value="CHP02679_N"/>
</dbReference>
<dbReference type="InterPro" id="IPR024465">
    <property type="entry name" value="DUF2399"/>
</dbReference>
<evidence type="ECO:0000313" key="3">
    <source>
        <dbReference type="EMBL" id="AHX21998.1"/>
    </source>
</evidence>
<evidence type="ECO:0000259" key="2">
    <source>
        <dbReference type="Pfam" id="PF11796"/>
    </source>
</evidence>
<evidence type="ECO:0000259" key="1">
    <source>
        <dbReference type="Pfam" id="PF09664"/>
    </source>
</evidence>
<reference evidence="4" key="1">
    <citation type="submission" date="2014-03" db="EMBL/GenBank/DDBJ databases">
        <title>The Complete Genome Sequence of Bacillus bombyseptieus.</title>
        <authorList>
            <person name="Cheng T."/>
            <person name="Lin P."/>
            <person name="Jin S."/>
            <person name="Wu Y."/>
            <person name="Fu B."/>
            <person name="Long R."/>
            <person name="Liu D."/>
            <person name="Guo Y."/>
            <person name="Peng L."/>
            <person name="Xia Q."/>
        </authorList>
    </citation>
    <scope>NUCLEOTIDE SEQUENCE [LARGE SCALE GENOMIC DNA]</scope>
    <source>
        <strain evidence="4">wang</strain>
        <plasmid evidence="4">pBb</plasmid>
    </source>
</reference>
<evidence type="ECO:0000313" key="4">
    <source>
        <dbReference type="Proteomes" id="UP000031778"/>
    </source>
</evidence>
<geneLocation type="plasmid" evidence="3 4">
    <name>pBb</name>
</geneLocation>
<dbReference type="AlphaFoldDB" id="A0A9W3LKT3"/>
<feature type="domain" description="DUF2399" evidence="1">
    <location>
        <begin position="277"/>
        <end position="437"/>
    </location>
</feature>
<name>A0A9W3LKT3_9BACI</name>
<dbReference type="EMBL" id="CP007513">
    <property type="protein sequence ID" value="AHX21998.1"/>
    <property type="molecule type" value="Genomic_DNA"/>
</dbReference>
<keyword evidence="4" id="KW-1185">Reference proteome</keyword>
<dbReference type="RefSeq" id="WP_044585378.1">
    <property type="nucleotide sequence ID" value="NZ_CP007513.1"/>
</dbReference>
<dbReference type="Proteomes" id="UP000031778">
    <property type="component" value="Plasmid pBb"/>
</dbReference>
<evidence type="ECO:0008006" key="5">
    <source>
        <dbReference type="Google" id="ProtNLM"/>
    </source>
</evidence>
<protein>
    <recommendedName>
        <fullName evidence="5">DUF2399 domain-containing protein</fullName>
    </recommendedName>
</protein>
<keyword evidence="3" id="KW-0614">Plasmid</keyword>
<accession>A0A9W3LKT3</accession>
<sequence>MYSQIQETVNYFRSKGGYDRLFYLFREEVIRYGRVKGVVILKNATDQEKECLDGIMPNINFKDTDIKVRLLTFEKRLKERTVYASVNLDDLLECYFSQKIVSKKEVDERKRSRKVQFIEEVSKYTSHPYYQYYIVSIKRKGRGYKRFMNLYEESSSTLRKYLSHLSQSIQLLPLSKMTHVAMFAAKMTKDPHAYDIQTSLGDLFFDILTIAYEKEITNTQLSSKLSIEDINDILNHCNLIRDDISSDVIFTGLYAKDIRGLPIEYIDLATKHDTVLKLPLCELIKIEKFYPIESFKVVYAFENPILYKVFIESVKEEVGCYPPSVCTSGHFSYALWKFFDKLIPYNSTVIIKTNFDMDPEGLKMNDKLYSRYGEVIHPIAYSKELHQEQQSDKKIHLNRLKQLDNLTHGVLKEMGELLKEAPQASYQENFLEACLEDAISQFMG</sequence>
<feature type="domain" description="Conserved hypothetical protein CHP02679 N terminus" evidence="2">
    <location>
        <begin position="36"/>
        <end position="253"/>
    </location>
</feature>
<organism evidence="3 4">
    <name type="scientific">Bacillus bombysepticus str. Wang</name>
    <dbReference type="NCBI Taxonomy" id="1330043"/>
    <lineage>
        <taxon>Bacteria</taxon>
        <taxon>Bacillati</taxon>
        <taxon>Bacillota</taxon>
        <taxon>Bacilli</taxon>
        <taxon>Bacillales</taxon>
        <taxon>Bacillaceae</taxon>
        <taxon>Bacillus</taxon>
        <taxon>Bacillus cereus group</taxon>
    </lineage>
</organism>
<gene>
    <name evidence="3" type="ORF">CY96_29940</name>
</gene>
<proteinExistence type="predicted"/>
<dbReference type="Pfam" id="PF11796">
    <property type="entry name" value="DUF3323"/>
    <property type="match status" value="1"/>
</dbReference>